<accession>A0ABY6LUH6</accession>
<dbReference type="Proteomes" id="UP001235939">
    <property type="component" value="Chromosome 23"/>
</dbReference>
<keyword evidence="2" id="KW-1185">Reference proteome</keyword>
<organism evidence="1 2">
    <name type="scientific">Cordylochernes scorpioides</name>
    <dbReference type="NCBI Taxonomy" id="51811"/>
    <lineage>
        <taxon>Eukaryota</taxon>
        <taxon>Metazoa</taxon>
        <taxon>Ecdysozoa</taxon>
        <taxon>Arthropoda</taxon>
        <taxon>Chelicerata</taxon>
        <taxon>Arachnida</taxon>
        <taxon>Pseudoscorpiones</taxon>
        <taxon>Cheliferoidea</taxon>
        <taxon>Chernetidae</taxon>
        <taxon>Cordylochernes</taxon>
    </lineage>
</organism>
<evidence type="ECO:0000313" key="1">
    <source>
        <dbReference type="EMBL" id="UYV83190.1"/>
    </source>
</evidence>
<proteinExistence type="predicted"/>
<name>A0ABY6LUH6_9ARAC</name>
<sequence>MAASDMRKIPCAAAPNMEYRLILYPWIRSPYRVLSAGPAKPRFFTELPEATFSLDNNEPESKMDSDTPSL</sequence>
<dbReference type="EMBL" id="CP092885">
    <property type="protein sequence ID" value="UYV83190.1"/>
    <property type="molecule type" value="Genomic_DNA"/>
</dbReference>
<protein>
    <submittedName>
        <fullName evidence="1">Uncharacterized protein</fullName>
    </submittedName>
</protein>
<gene>
    <name evidence="1" type="ORF">LAZ67_23000124</name>
</gene>
<evidence type="ECO:0000313" key="2">
    <source>
        <dbReference type="Proteomes" id="UP001235939"/>
    </source>
</evidence>
<reference evidence="1 2" key="1">
    <citation type="submission" date="2022-03" db="EMBL/GenBank/DDBJ databases">
        <title>A chromosomal length assembly of Cordylochernes scorpioides.</title>
        <authorList>
            <person name="Zeh D."/>
            <person name="Zeh J."/>
        </authorList>
    </citation>
    <scope>NUCLEOTIDE SEQUENCE [LARGE SCALE GENOMIC DNA]</scope>
    <source>
        <strain evidence="1">IN4F17</strain>
        <tissue evidence="1">Whole Body</tissue>
    </source>
</reference>